<evidence type="ECO:0000256" key="1">
    <source>
        <dbReference type="SAM" id="SignalP"/>
    </source>
</evidence>
<feature type="chain" id="PRO_5033009824" evidence="1">
    <location>
        <begin position="19"/>
        <end position="338"/>
    </location>
</feature>
<gene>
    <name evidence="2" type="ORF">OXX778_LOCUS19307</name>
</gene>
<dbReference type="Proteomes" id="UP000663879">
    <property type="component" value="Unassembled WGS sequence"/>
</dbReference>
<feature type="signal peptide" evidence="1">
    <location>
        <begin position="1"/>
        <end position="18"/>
    </location>
</feature>
<proteinExistence type="predicted"/>
<keyword evidence="3" id="KW-1185">Reference proteome</keyword>
<name>A0A814L877_9BILA</name>
<sequence length="338" mass="39116">MYKIFLYFYLINSKICYALICYACNSNWEACGADPNYSLIRYNKEICRGPCRIWKNGQTIHRGCSNRFIPNNATFYTDKNGLLYKYCYSDLCNTNYIETEFQDSQFGSNLFSSSLKPTISENNLKNDTIYCYFCNERWKSCADPPNLEDLKHSLIECNGVCVTWLNELDENRIYRGCLKNVNLLNLNIFKENNNILYNYCSTNLCNSAPLSAKITNSSSVILSNLTTLTTTTIITTQTNTINIVIKDQARIISPNVSKNLDYDDEDSLIESSECFEDYNLDDKNENNIENEEDSFEITVDLEINSTMTNSDSTKIPSYELNDSRKKIIRCYFCNARWR</sequence>
<keyword evidence="1" id="KW-0732">Signal</keyword>
<reference evidence="2" key="1">
    <citation type="submission" date="2021-02" db="EMBL/GenBank/DDBJ databases">
        <authorList>
            <person name="Nowell W R."/>
        </authorList>
    </citation>
    <scope>NUCLEOTIDE SEQUENCE</scope>
    <source>
        <strain evidence="2">Ploen Becks lab</strain>
    </source>
</reference>
<protein>
    <submittedName>
        <fullName evidence="2">Uncharacterized protein</fullName>
    </submittedName>
</protein>
<dbReference type="EMBL" id="CAJNOC010005772">
    <property type="protein sequence ID" value="CAF1061559.1"/>
    <property type="molecule type" value="Genomic_DNA"/>
</dbReference>
<accession>A0A814L877</accession>
<organism evidence="2 3">
    <name type="scientific">Brachionus calyciflorus</name>
    <dbReference type="NCBI Taxonomy" id="104777"/>
    <lineage>
        <taxon>Eukaryota</taxon>
        <taxon>Metazoa</taxon>
        <taxon>Spiralia</taxon>
        <taxon>Gnathifera</taxon>
        <taxon>Rotifera</taxon>
        <taxon>Eurotatoria</taxon>
        <taxon>Monogononta</taxon>
        <taxon>Pseudotrocha</taxon>
        <taxon>Ploima</taxon>
        <taxon>Brachionidae</taxon>
        <taxon>Brachionus</taxon>
    </lineage>
</organism>
<evidence type="ECO:0000313" key="3">
    <source>
        <dbReference type="Proteomes" id="UP000663879"/>
    </source>
</evidence>
<dbReference type="AlphaFoldDB" id="A0A814L877"/>
<evidence type="ECO:0000313" key="2">
    <source>
        <dbReference type="EMBL" id="CAF1061559.1"/>
    </source>
</evidence>
<comment type="caution">
    <text evidence="2">The sequence shown here is derived from an EMBL/GenBank/DDBJ whole genome shotgun (WGS) entry which is preliminary data.</text>
</comment>
<dbReference type="OrthoDB" id="10613168at2759"/>
<feature type="non-terminal residue" evidence="2">
    <location>
        <position position="1"/>
    </location>
</feature>